<dbReference type="GO" id="GO:0000226">
    <property type="term" value="P:microtubule cytoskeleton organization"/>
    <property type="evidence" value="ECO:0007669"/>
    <property type="project" value="TreeGrafter"/>
</dbReference>
<organism evidence="5 6">
    <name type="scientific">Chytriomyces confervae</name>
    <dbReference type="NCBI Taxonomy" id="246404"/>
    <lineage>
        <taxon>Eukaryota</taxon>
        <taxon>Fungi</taxon>
        <taxon>Fungi incertae sedis</taxon>
        <taxon>Chytridiomycota</taxon>
        <taxon>Chytridiomycota incertae sedis</taxon>
        <taxon>Chytridiomycetes</taxon>
        <taxon>Chytridiales</taxon>
        <taxon>Chytriomycetaceae</taxon>
        <taxon>Chytriomyces</taxon>
    </lineage>
</organism>
<feature type="region of interest" description="Disordered" evidence="4">
    <location>
        <begin position="29"/>
        <end position="57"/>
    </location>
</feature>
<evidence type="ECO:0000256" key="2">
    <source>
        <dbReference type="ARBA" id="ARBA00022741"/>
    </source>
</evidence>
<feature type="compositionally biased region" description="Polar residues" evidence="4">
    <location>
        <begin position="517"/>
        <end position="527"/>
    </location>
</feature>
<dbReference type="GO" id="GO:0015631">
    <property type="term" value="F:tubulin binding"/>
    <property type="evidence" value="ECO:0007669"/>
    <property type="project" value="TreeGrafter"/>
</dbReference>
<dbReference type="OrthoDB" id="202825at2759"/>
<feature type="region of interest" description="Disordered" evidence="4">
    <location>
        <begin position="464"/>
        <end position="543"/>
    </location>
</feature>
<evidence type="ECO:0000313" key="5">
    <source>
        <dbReference type="EMBL" id="TPX74817.1"/>
    </source>
</evidence>
<dbReference type="EMBL" id="QEAP01000107">
    <property type="protein sequence ID" value="TPX74817.1"/>
    <property type="molecule type" value="Genomic_DNA"/>
</dbReference>
<reference evidence="5 6" key="1">
    <citation type="journal article" date="2019" name="Sci. Rep.">
        <title>Comparative genomics of chytrid fungi reveal insights into the obligate biotrophic and pathogenic lifestyle of Synchytrium endobioticum.</title>
        <authorList>
            <person name="van de Vossenberg B.T.L.H."/>
            <person name="Warris S."/>
            <person name="Nguyen H.D.T."/>
            <person name="van Gent-Pelzer M.P.E."/>
            <person name="Joly D.L."/>
            <person name="van de Geest H.C."/>
            <person name="Bonants P.J.M."/>
            <person name="Smith D.S."/>
            <person name="Levesque C.A."/>
            <person name="van der Lee T.A.J."/>
        </authorList>
    </citation>
    <scope>NUCLEOTIDE SEQUENCE [LARGE SCALE GENOMIC DNA]</scope>
    <source>
        <strain evidence="5 6">CBS 675.73</strain>
    </source>
</reference>
<sequence>MEEGSSVASLEALSTDTLDLAALDHVEVPKESAASAENSSKETCRRSTKSPATKGKKKKLTVNTTNCKYDIVKQCTTEHGLRIVGDSEPWSLFWIDTGVSVQRVLEMEPYQKINHFPGMHEICRKDYLARNLGRLSRILPTEYTFFPKTFVLPHDWPELKRALKAKSHHNYPGFKASNGSGGKRRPTWIAKPDHGCQGKGIFLFRSLKAITPYKDSRMIVQLYLNRPCLIDEFKFDLRIYVLVTSVDPLRIFVHRDGLARFATERYVDPTDSNMDDVCMHLTNYAINKHNPNFDTTESDHQGSKRTLQSVFNHLVAKNAIPCAEDLWMRIHDAIVKTVVTIQPQLSMILKACFPSSSLSSAGGGGASNAAGGGGGGGGGGTGGSTAFPAAGSPCFEILGFDIFLDRSLKPWVLEVNHSPSFTCDSGLDFSVKRAVIGDTLGLLNLNLKLQRRFEKGEKEKIRSRLFGEGGKAGGTGREGNVKRMNSARGSGSGSIGRGGGGGGGSSSESRLGESGSTATGLYTSKPSSIPFGKDSSAGSSSPANPVLDSVDSYYSNFPTGALDSLKAFEDSHLGNFKRAFPPACRNRMERYLACLAGARRCAGGVGGYETAAAKGRSVALKREALEKEEAARQVARWRDRVERGIARDDGDGGGSKKITSKLMEWRRVPKEDMDTPQMDVRGMDLPVGDEYSFLVNASMMVPGTPSANPAGFNRIFLGNGKLRNSTPTSNPEGVKIHVQPVETWISKDVATTRSNQSIHLRKHALTIPPRTKKNILAANHGSRQASVQNIHLPAGIGVGDATLTHSFDAFAKMVAAGAGASGFRRQSVKLADKKHGQNSHVFRADGAVEAGAVVGRALSAAAAYRNTPLAHTLAPSSHALSKRHG</sequence>
<dbReference type="GO" id="GO:0005524">
    <property type="term" value="F:ATP binding"/>
    <property type="evidence" value="ECO:0007669"/>
    <property type="project" value="UniProtKB-KW"/>
</dbReference>
<comment type="caution">
    <text evidence="5">The sequence shown here is derived from an EMBL/GenBank/DDBJ whole genome shotgun (WGS) entry which is preliminary data.</text>
</comment>
<dbReference type="PANTHER" id="PTHR12241">
    <property type="entry name" value="TUBULIN POLYGLUTAMYLASE"/>
    <property type="match status" value="1"/>
</dbReference>
<dbReference type="PANTHER" id="PTHR12241:SF147">
    <property type="entry name" value="TUBULIN POLYGLUTAMYLASE TTLL7"/>
    <property type="match status" value="1"/>
</dbReference>
<evidence type="ECO:0000313" key="6">
    <source>
        <dbReference type="Proteomes" id="UP000320333"/>
    </source>
</evidence>
<dbReference type="Pfam" id="PF03133">
    <property type="entry name" value="TTL"/>
    <property type="match status" value="2"/>
</dbReference>
<proteinExistence type="predicted"/>
<keyword evidence="3" id="KW-0067">ATP-binding</keyword>
<dbReference type="SUPFAM" id="SSF56059">
    <property type="entry name" value="Glutathione synthetase ATP-binding domain-like"/>
    <property type="match status" value="1"/>
</dbReference>
<evidence type="ECO:0000256" key="1">
    <source>
        <dbReference type="ARBA" id="ARBA00022598"/>
    </source>
</evidence>
<name>A0A507FIB9_9FUNG</name>
<feature type="compositionally biased region" description="Low complexity" evidence="4">
    <location>
        <begin position="506"/>
        <end position="516"/>
    </location>
</feature>
<dbReference type="AlphaFoldDB" id="A0A507FIB9"/>
<keyword evidence="1" id="KW-0436">Ligase</keyword>
<dbReference type="Gene3D" id="3.30.470.20">
    <property type="entry name" value="ATP-grasp fold, B domain"/>
    <property type="match status" value="1"/>
</dbReference>
<gene>
    <name evidence="5" type="ORF">CcCBS67573_g03927</name>
</gene>
<accession>A0A507FIB9</accession>
<protein>
    <submittedName>
        <fullName evidence="5">Uncharacterized protein</fullName>
    </submittedName>
</protein>
<feature type="compositionally biased region" description="Gly residues" evidence="4">
    <location>
        <begin position="467"/>
        <end position="477"/>
    </location>
</feature>
<evidence type="ECO:0000256" key="4">
    <source>
        <dbReference type="SAM" id="MobiDB-lite"/>
    </source>
</evidence>
<dbReference type="Proteomes" id="UP000320333">
    <property type="component" value="Unassembled WGS sequence"/>
</dbReference>
<dbReference type="PROSITE" id="PS51221">
    <property type="entry name" value="TTL"/>
    <property type="match status" value="1"/>
</dbReference>
<dbReference type="GO" id="GO:0036064">
    <property type="term" value="C:ciliary basal body"/>
    <property type="evidence" value="ECO:0007669"/>
    <property type="project" value="TreeGrafter"/>
</dbReference>
<dbReference type="STRING" id="246404.A0A507FIB9"/>
<keyword evidence="6" id="KW-1185">Reference proteome</keyword>
<evidence type="ECO:0000256" key="3">
    <source>
        <dbReference type="ARBA" id="ARBA00022840"/>
    </source>
</evidence>
<dbReference type="InterPro" id="IPR004344">
    <property type="entry name" value="TTL/TTLL_fam"/>
</dbReference>
<keyword evidence="2" id="KW-0547">Nucleotide-binding</keyword>
<feature type="compositionally biased region" description="Gly residues" evidence="4">
    <location>
        <begin position="490"/>
        <end position="505"/>
    </location>
</feature>
<dbReference type="GO" id="GO:0070740">
    <property type="term" value="F:tubulin-glutamic acid ligase activity"/>
    <property type="evidence" value="ECO:0007669"/>
    <property type="project" value="TreeGrafter"/>
</dbReference>